<dbReference type="Proteomes" id="UP001341840">
    <property type="component" value="Unassembled WGS sequence"/>
</dbReference>
<reference evidence="7 8" key="1">
    <citation type="journal article" date="2023" name="Plants (Basel)">
        <title>Bridging the Gap: Combining Genomics and Transcriptomics Approaches to Understand Stylosanthes scabra, an Orphan Legume from the Brazilian Caatinga.</title>
        <authorList>
            <person name="Ferreira-Neto J.R.C."/>
            <person name="da Silva M.D."/>
            <person name="Binneck E."/>
            <person name="de Melo N.F."/>
            <person name="da Silva R.H."/>
            <person name="de Melo A.L.T.M."/>
            <person name="Pandolfi V."/>
            <person name="Bustamante F.O."/>
            <person name="Brasileiro-Vidal A.C."/>
            <person name="Benko-Iseppon A.M."/>
        </authorList>
    </citation>
    <scope>NUCLEOTIDE SEQUENCE [LARGE SCALE GENOMIC DNA]</scope>
    <source>
        <tissue evidence="7">Leaves</tissue>
    </source>
</reference>
<keyword evidence="5" id="KW-0539">Nucleus</keyword>
<dbReference type="InterPro" id="IPR036576">
    <property type="entry name" value="WRKY_dom_sf"/>
</dbReference>
<evidence type="ECO:0000256" key="2">
    <source>
        <dbReference type="ARBA" id="ARBA00023015"/>
    </source>
</evidence>
<protein>
    <submittedName>
        <fullName evidence="7">WRKY Transcription Factor</fullName>
    </submittedName>
</protein>
<dbReference type="EMBL" id="JASCZI010090710">
    <property type="protein sequence ID" value="MED6145382.1"/>
    <property type="molecule type" value="Genomic_DNA"/>
</dbReference>
<comment type="caution">
    <text evidence="7">The sequence shown here is derived from an EMBL/GenBank/DDBJ whole genome shotgun (WGS) entry which is preliminary data.</text>
</comment>
<feature type="non-terminal residue" evidence="7">
    <location>
        <position position="158"/>
    </location>
</feature>
<dbReference type="Gene3D" id="2.20.25.80">
    <property type="entry name" value="WRKY domain"/>
    <property type="match status" value="1"/>
</dbReference>
<comment type="subcellular location">
    <subcellularLocation>
        <location evidence="1">Nucleus</location>
    </subcellularLocation>
</comment>
<dbReference type="PANTHER" id="PTHR31221:SF17">
    <property type="entry name" value="WRKY TRANSCRIPTION FACTOR 13-RELATED"/>
    <property type="match status" value="1"/>
</dbReference>
<evidence type="ECO:0000256" key="3">
    <source>
        <dbReference type="ARBA" id="ARBA00023125"/>
    </source>
</evidence>
<dbReference type="PROSITE" id="PS50811">
    <property type="entry name" value="WRKY"/>
    <property type="match status" value="1"/>
</dbReference>
<dbReference type="Pfam" id="PF03106">
    <property type="entry name" value="WRKY"/>
    <property type="match status" value="1"/>
</dbReference>
<evidence type="ECO:0000313" key="8">
    <source>
        <dbReference type="Proteomes" id="UP001341840"/>
    </source>
</evidence>
<keyword evidence="4" id="KW-0804">Transcription</keyword>
<evidence type="ECO:0000313" key="7">
    <source>
        <dbReference type="EMBL" id="MED6145382.1"/>
    </source>
</evidence>
<accession>A0ABU6T9K3</accession>
<organism evidence="7 8">
    <name type="scientific">Stylosanthes scabra</name>
    <dbReference type="NCBI Taxonomy" id="79078"/>
    <lineage>
        <taxon>Eukaryota</taxon>
        <taxon>Viridiplantae</taxon>
        <taxon>Streptophyta</taxon>
        <taxon>Embryophyta</taxon>
        <taxon>Tracheophyta</taxon>
        <taxon>Spermatophyta</taxon>
        <taxon>Magnoliopsida</taxon>
        <taxon>eudicotyledons</taxon>
        <taxon>Gunneridae</taxon>
        <taxon>Pentapetalae</taxon>
        <taxon>rosids</taxon>
        <taxon>fabids</taxon>
        <taxon>Fabales</taxon>
        <taxon>Fabaceae</taxon>
        <taxon>Papilionoideae</taxon>
        <taxon>50 kb inversion clade</taxon>
        <taxon>dalbergioids sensu lato</taxon>
        <taxon>Dalbergieae</taxon>
        <taxon>Pterocarpus clade</taxon>
        <taxon>Stylosanthes</taxon>
    </lineage>
</organism>
<keyword evidence="8" id="KW-1185">Reference proteome</keyword>
<proteinExistence type="predicted"/>
<keyword evidence="3" id="KW-0238">DNA-binding</keyword>
<keyword evidence="2" id="KW-0805">Transcription regulation</keyword>
<dbReference type="PANTHER" id="PTHR31221">
    <property type="entry name" value="WRKY TRANSCRIPTION FACTOR PROTEIN 1-RELATED"/>
    <property type="match status" value="1"/>
</dbReference>
<dbReference type="InterPro" id="IPR044810">
    <property type="entry name" value="WRKY_plant"/>
</dbReference>
<feature type="domain" description="WRKY" evidence="6">
    <location>
        <begin position="133"/>
        <end position="158"/>
    </location>
</feature>
<evidence type="ECO:0000256" key="5">
    <source>
        <dbReference type="ARBA" id="ARBA00023242"/>
    </source>
</evidence>
<dbReference type="SUPFAM" id="SSF118290">
    <property type="entry name" value="WRKY DNA-binding domain"/>
    <property type="match status" value="1"/>
</dbReference>
<gene>
    <name evidence="7" type="primary">WRKY13_1</name>
    <name evidence="7" type="ORF">PIB30_024741</name>
</gene>
<dbReference type="InterPro" id="IPR003657">
    <property type="entry name" value="WRKY_dom"/>
</dbReference>
<sequence>MFEEQEVEIPTQIGLVPPFPFECLQFFNNKALLPAIAPPPLPPPPSPHLIASSCLVGAPQLLSFNRSTANSNNSWARGEVTAGDCMMMMTMMSNKRSGGDIAAMKMKMKKMKGGSGRGRRKVREPRFCFKTMSDVDLLDDGYKWRKYGQKVVKNTQHP</sequence>
<evidence type="ECO:0000256" key="1">
    <source>
        <dbReference type="ARBA" id="ARBA00004123"/>
    </source>
</evidence>
<name>A0ABU6T9K3_9FABA</name>
<evidence type="ECO:0000259" key="6">
    <source>
        <dbReference type="PROSITE" id="PS50811"/>
    </source>
</evidence>
<evidence type="ECO:0000256" key="4">
    <source>
        <dbReference type="ARBA" id="ARBA00023163"/>
    </source>
</evidence>